<dbReference type="Proteomes" id="UP000694520">
    <property type="component" value="Chromosome 14"/>
</dbReference>
<dbReference type="PROSITE" id="PS51925">
    <property type="entry name" value="SWIB_MDM2"/>
    <property type="match status" value="1"/>
</dbReference>
<dbReference type="CDD" id="cd21156">
    <property type="entry name" value="PUA_eIF2d-like"/>
    <property type="match status" value="1"/>
</dbReference>
<dbReference type="Gene3D" id="3.30.780.10">
    <property type="entry name" value="SUI1-like domain"/>
    <property type="match status" value="1"/>
</dbReference>
<dbReference type="CDD" id="cd11608">
    <property type="entry name" value="eIF2D_C"/>
    <property type="match status" value="1"/>
</dbReference>
<dbReference type="InterPro" id="IPR039759">
    <property type="entry name" value="eIF2D_SUI1"/>
</dbReference>
<dbReference type="Pfam" id="PF26292">
    <property type="entry name" value="PUA_elF2D"/>
    <property type="match status" value="1"/>
</dbReference>
<dbReference type="SMART" id="SM00359">
    <property type="entry name" value="PUA"/>
    <property type="match status" value="1"/>
</dbReference>
<dbReference type="CDD" id="cd11610">
    <property type="entry name" value="eIF2D_N"/>
    <property type="match status" value="1"/>
</dbReference>
<dbReference type="InterPro" id="IPR036885">
    <property type="entry name" value="SWIB_MDM2_dom_sf"/>
</dbReference>
<dbReference type="InterPro" id="IPR039757">
    <property type="entry name" value="EIF2D"/>
</dbReference>
<dbReference type="SUPFAM" id="SSF47592">
    <property type="entry name" value="SWIB/MDM2 domain"/>
    <property type="match status" value="1"/>
</dbReference>
<dbReference type="InterPro" id="IPR036877">
    <property type="entry name" value="SUI1_dom_sf"/>
</dbReference>
<evidence type="ECO:0000256" key="11">
    <source>
        <dbReference type="SAM" id="MobiDB-lite"/>
    </source>
</evidence>
<dbReference type="PANTHER" id="PTHR12217:SF4">
    <property type="entry name" value="EUKARYOTIC TRANSLATION INITIATION FACTOR 2D"/>
    <property type="match status" value="1"/>
</dbReference>
<protein>
    <recommendedName>
        <fullName evidence="3">Eukaryotic translation initiation factor 2D</fullName>
    </recommendedName>
    <alternativeName>
        <fullName evidence="10">Ligatin</fullName>
    </alternativeName>
</protein>
<evidence type="ECO:0000313" key="15">
    <source>
        <dbReference type="Proteomes" id="UP000694520"/>
    </source>
</evidence>
<dbReference type="InterPro" id="IPR001950">
    <property type="entry name" value="SUI1"/>
</dbReference>
<comment type="similarity">
    <text evidence="2">Belongs to the eIF2D family.</text>
</comment>
<dbReference type="FunFam" id="3.10.400.20:FF:000002">
    <property type="entry name" value="Eukaryotic translation initiation factor 2D"/>
    <property type="match status" value="1"/>
</dbReference>
<feature type="domain" description="SUI1" evidence="12">
    <location>
        <begin position="629"/>
        <end position="702"/>
    </location>
</feature>
<sequence length="722" mass="79177">MNQISRSRRVTASGTRARRSRRRRTRAEALLQRDARLPLAQAQNQAARMKGGGAPLCAGITVPPTGLQFPALPLEAAAKLSGPGFQPGRFPSRASAWLPPGPRAWQPTCVRFPDSSQRLWSPSLPQATPADMFAKAFRVKSNTAIKGSDRRKLRADVAAVFPTLGTDQVSELVPGKEELNIVKLYAHRGDAVTVYVSGGNPILFELEKNLYPTVYTLWSYPDLLPTFTTWPLVLEKLVGGADLMLPGLVVPPAGLPQVQKGDLCAVALVGNRAPVAVGVAAMSTAEMLASGLKGRGFCVLHSYQDHLWRSGDKSSPPSIAPLALDPPDLSEGKGCVKADTALQGAMRQLTLEEEVQQRCEEKSPSEATEDPGPGGLHVDPMDSKTLQEQMDELLQTCFLHALKCYVRKADLPLLTSTLLGSHMFSCCPEGRQLDIKKSSYKKLSKFLQHMQQEQIIQVQELSKGVESIVAVDWKHPRITSFVIPEPSPTSQTIQEGSREQPYHPPDIKPLYCVPASMTLLFQESGHKKGSVLEGSEVRTFVINYAKKNDLVDADNKNLVKLDPILCDCILEKDEQHTVTKLPWDSLLGSSHCVSLHKHRHGCLEKLQPAYQVTFPGQEPIVKKGRICPIDITLAQKASNKKVTVVRNLEAYGLDPRSVAATLQQRCQASTTVTSAPGLKDSVQVQIQGNQIHHLGRLLLEEYRLPRKHIQGLEKAPKPGKKK</sequence>
<dbReference type="Pfam" id="PF26291">
    <property type="entry name" value="SWIB_eIF2D"/>
    <property type="match status" value="1"/>
</dbReference>
<evidence type="ECO:0000259" key="12">
    <source>
        <dbReference type="PROSITE" id="PS50296"/>
    </source>
</evidence>
<evidence type="ECO:0000259" key="13">
    <source>
        <dbReference type="PROSITE" id="PS51925"/>
    </source>
</evidence>
<dbReference type="GO" id="GO:0016604">
    <property type="term" value="C:nuclear body"/>
    <property type="evidence" value="ECO:0007669"/>
    <property type="project" value="Ensembl"/>
</dbReference>
<feature type="region of interest" description="Disordered" evidence="11">
    <location>
        <begin position="353"/>
        <end position="381"/>
    </location>
</feature>
<name>A0A8B9XVX4_BOSMU</name>
<evidence type="ECO:0000256" key="4">
    <source>
        <dbReference type="ARBA" id="ARBA00022490"/>
    </source>
</evidence>
<reference evidence="14" key="1">
    <citation type="submission" date="2019-05" db="EMBL/GenBank/DDBJ databases">
        <authorList>
            <person name="Zhang S."/>
            <person name="Liu J."/>
        </authorList>
    </citation>
    <scope>NUCLEOTIDE SEQUENCE [LARGE SCALE GENOMIC DNA]</scope>
</reference>
<evidence type="ECO:0000256" key="9">
    <source>
        <dbReference type="ARBA" id="ARBA00025522"/>
    </source>
</evidence>
<dbReference type="InterPro" id="IPR041366">
    <property type="entry name" value="Pre-PUA"/>
</dbReference>
<evidence type="ECO:0000256" key="6">
    <source>
        <dbReference type="ARBA" id="ARBA00022553"/>
    </source>
</evidence>
<dbReference type="Pfam" id="PF17832">
    <property type="entry name" value="Pre-PUA"/>
    <property type="match status" value="1"/>
</dbReference>
<dbReference type="InterPro" id="IPR003121">
    <property type="entry name" value="SWIB_MDM2_domain"/>
</dbReference>
<dbReference type="InterPro" id="IPR002478">
    <property type="entry name" value="PUA"/>
</dbReference>
<dbReference type="InterPro" id="IPR058886">
    <property type="entry name" value="SWIB_eIF2D"/>
</dbReference>
<dbReference type="PROSITE" id="PS50890">
    <property type="entry name" value="PUA"/>
    <property type="match status" value="1"/>
</dbReference>
<accession>A0A8B9XVX4</accession>
<dbReference type="InterPro" id="IPR048248">
    <property type="entry name" value="PUA_eIF2d-like"/>
</dbReference>
<dbReference type="Gene3D" id="3.10.400.20">
    <property type="match status" value="1"/>
</dbReference>
<keyword evidence="6" id="KW-0597">Phosphoprotein</keyword>
<dbReference type="PANTHER" id="PTHR12217">
    <property type="entry name" value="EUKARYOTIC TRANSLATION INITIATION FACTOR 2D"/>
    <property type="match status" value="1"/>
</dbReference>
<dbReference type="InterPro" id="IPR048247">
    <property type="entry name" value="eIF2D_N"/>
</dbReference>
<feature type="compositionally biased region" description="Basic and acidic residues" evidence="11">
    <location>
        <begin position="355"/>
        <end position="364"/>
    </location>
</feature>
<dbReference type="GO" id="GO:0032790">
    <property type="term" value="P:ribosome disassembly"/>
    <property type="evidence" value="ECO:0007669"/>
    <property type="project" value="Ensembl"/>
</dbReference>
<keyword evidence="4" id="KW-0963">Cytoplasm</keyword>
<evidence type="ECO:0000313" key="14">
    <source>
        <dbReference type="Ensembl" id="ENSBGRP00000024935.1"/>
    </source>
</evidence>
<evidence type="ECO:0000256" key="5">
    <source>
        <dbReference type="ARBA" id="ARBA00022540"/>
    </source>
</evidence>
<evidence type="ECO:0000256" key="7">
    <source>
        <dbReference type="ARBA" id="ARBA00022917"/>
    </source>
</evidence>
<evidence type="ECO:0000256" key="10">
    <source>
        <dbReference type="ARBA" id="ARBA00030186"/>
    </source>
</evidence>
<dbReference type="InterPro" id="IPR057429">
    <property type="entry name" value="WH_eIF2D"/>
</dbReference>
<dbReference type="SUPFAM" id="SSF55159">
    <property type="entry name" value="eIF1-like"/>
    <property type="match status" value="1"/>
</dbReference>
<dbReference type="AlphaFoldDB" id="A0A8B9XVX4"/>
<keyword evidence="15" id="KW-1185">Reference proteome</keyword>
<evidence type="ECO:0000256" key="3">
    <source>
        <dbReference type="ARBA" id="ARBA00013816"/>
    </source>
</evidence>
<reference evidence="14" key="3">
    <citation type="submission" date="2025-09" db="UniProtKB">
        <authorList>
            <consortium name="Ensembl"/>
        </authorList>
    </citation>
    <scope>IDENTIFICATION</scope>
</reference>
<dbReference type="PROSITE" id="PS50296">
    <property type="entry name" value="SUI1"/>
    <property type="match status" value="1"/>
</dbReference>
<dbReference type="InterPro" id="IPR015947">
    <property type="entry name" value="PUA-like_sf"/>
</dbReference>
<dbReference type="GO" id="GO:0075522">
    <property type="term" value="P:IRES-dependent viral translational initiation"/>
    <property type="evidence" value="ECO:0007669"/>
    <property type="project" value="Ensembl"/>
</dbReference>
<dbReference type="FunFam" id="3.30.780.10:FF:000007">
    <property type="entry name" value="Putative eukaryotic translation initiation factor 2d"/>
    <property type="match status" value="1"/>
</dbReference>
<organism evidence="14 15">
    <name type="scientific">Bos mutus grunniens</name>
    <name type="common">Wild yak</name>
    <name type="synonym">Bos grunniens</name>
    <dbReference type="NCBI Taxonomy" id="30521"/>
    <lineage>
        <taxon>Eukaryota</taxon>
        <taxon>Metazoa</taxon>
        <taxon>Chordata</taxon>
        <taxon>Craniata</taxon>
        <taxon>Vertebrata</taxon>
        <taxon>Euteleostomi</taxon>
        <taxon>Mammalia</taxon>
        <taxon>Eutheria</taxon>
        <taxon>Laurasiatheria</taxon>
        <taxon>Artiodactyla</taxon>
        <taxon>Ruminantia</taxon>
        <taxon>Pecora</taxon>
        <taxon>Bovidae</taxon>
        <taxon>Bovinae</taxon>
        <taxon>Bos</taxon>
    </lineage>
</organism>
<dbReference type="Ensembl" id="ENSBGRT00000028768.1">
    <property type="protein sequence ID" value="ENSBGRP00000024935.1"/>
    <property type="gene ID" value="ENSBGRG00000015610.1"/>
</dbReference>
<keyword evidence="8" id="KW-0007">Acetylation</keyword>
<proteinExistence type="inferred from homology"/>
<feature type="region of interest" description="Disordered" evidence="11">
    <location>
        <begin position="1"/>
        <end position="25"/>
    </location>
</feature>
<dbReference type="GO" id="GO:0003723">
    <property type="term" value="F:RNA binding"/>
    <property type="evidence" value="ECO:0007669"/>
    <property type="project" value="InterPro"/>
</dbReference>
<keyword evidence="5" id="KW-0396">Initiation factor</keyword>
<dbReference type="Pfam" id="PF25304">
    <property type="entry name" value="WHD_eIF2D"/>
    <property type="match status" value="1"/>
</dbReference>
<dbReference type="GO" id="GO:0003743">
    <property type="term" value="F:translation initiation factor activity"/>
    <property type="evidence" value="ECO:0007669"/>
    <property type="project" value="UniProtKB-KW"/>
</dbReference>
<evidence type="ECO:0000256" key="2">
    <source>
        <dbReference type="ARBA" id="ARBA00010359"/>
    </source>
</evidence>
<gene>
    <name evidence="14" type="primary">EIF2D</name>
</gene>
<comment type="subcellular location">
    <subcellularLocation>
        <location evidence="1">Cytoplasm</location>
    </subcellularLocation>
</comment>
<comment type="function">
    <text evidence="9">Translation initiation factor that is able to deliver tRNA to the P-site of the eukaryotic ribosome in a GTP-independent manner. The binding of Met-tRNA(I) occurs after the AUG codon finds its position in the P-site of 40S ribosomes, the situation that takes place during initiation complex formation on some specific RNAs. Its activity in tRNA binding with 40S subunits does not require the presence of the aminoacyl moiety. Possesses the unique ability to deliver non-Met (elongator) tRNAs into the P-site of the 40S subunit. In addition to its role in initiation, can promote release of deacylated tRNA and mRNA from recycled 40S subunits following ABCE1-mediated dissociation of post-termination ribosomal complexes into subunits.</text>
</comment>
<feature type="compositionally biased region" description="Basic residues" evidence="11">
    <location>
        <begin position="16"/>
        <end position="25"/>
    </location>
</feature>
<evidence type="ECO:0000256" key="8">
    <source>
        <dbReference type="ARBA" id="ARBA00022990"/>
    </source>
</evidence>
<dbReference type="SUPFAM" id="SSF88697">
    <property type="entry name" value="PUA domain-like"/>
    <property type="match status" value="1"/>
</dbReference>
<dbReference type="GO" id="GO:0005829">
    <property type="term" value="C:cytosol"/>
    <property type="evidence" value="ECO:0007669"/>
    <property type="project" value="Ensembl"/>
</dbReference>
<feature type="domain" description="DM2" evidence="13">
    <location>
        <begin position="509"/>
        <end position="593"/>
    </location>
</feature>
<reference evidence="14" key="2">
    <citation type="submission" date="2025-08" db="UniProtKB">
        <authorList>
            <consortium name="Ensembl"/>
        </authorList>
    </citation>
    <scope>IDENTIFICATION</scope>
</reference>
<dbReference type="GO" id="GO:0001731">
    <property type="term" value="P:formation of translation preinitiation complex"/>
    <property type="evidence" value="ECO:0007669"/>
    <property type="project" value="Ensembl"/>
</dbReference>
<dbReference type="Pfam" id="PF01253">
    <property type="entry name" value="SUI1"/>
    <property type="match status" value="1"/>
</dbReference>
<dbReference type="GeneTree" id="ENSGT00550000074865"/>
<keyword evidence="7" id="KW-0648">Protein biosynthesis</keyword>
<evidence type="ECO:0000256" key="1">
    <source>
        <dbReference type="ARBA" id="ARBA00004496"/>
    </source>
</evidence>